<accession>A0ABW8SHU2</accession>
<dbReference type="GO" id="GO:0004519">
    <property type="term" value="F:endonuclease activity"/>
    <property type="evidence" value="ECO:0007669"/>
    <property type="project" value="UniProtKB-KW"/>
</dbReference>
<evidence type="ECO:0000313" key="3">
    <source>
        <dbReference type="Proteomes" id="UP001623660"/>
    </source>
</evidence>
<reference evidence="2 3" key="1">
    <citation type="submission" date="2024-11" db="EMBL/GenBank/DDBJ databases">
        <authorList>
            <person name="Heng Y.C."/>
            <person name="Lim A.C.H."/>
            <person name="Lee J.K.Y."/>
            <person name="Kittelmann S."/>
        </authorList>
    </citation>
    <scope>NUCLEOTIDE SEQUENCE [LARGE SCALE GENOMIC DNA]</scope>
    <source>
        <strain evidence="2 3">WILCCON 0269</strain>
    </source>
</reference>
<dbReference type="Pfam" id="PF05685">
    <property type="entry name" value="Uma2"/>
    <property type="match status" value="1"/>
</dbReference>
<dbReference type="InterPro" id="IPR012296">
    <property type="entry name" value="Nuclease_put_TT1808"/>
</dbReference>
<evidence type="ECO:0000313" key="2">
    <source>
        <dbReference type="EMBL" id="MFL0195464.1"/>
    </source>
</evidence>
<dbReference type="Proteomes" id="UP001623660">
    <property type="component" value="Unassembled WGS sequence"/>
</dbReference>
<feature type="domain" description="Putative restriction endonuclease" evidence="1">
    <location>
        <begin position="11"/>
        <end position="166"/>
    </location>
</feature>
<dbReference type="SUPFAM" id="SSF52980">
    <property type="entry name" value="Restriction endonuclease-like"/>
    <property type="match status" value="1"/>
</dbReference>
<dbReference type="Gene3D" id="3.90.1570.10">
    <property type="entry name" value="tt1808, chain A"/>
    <property type="match status" value="1"/>
</dbReference>
<organism evidence="2 3">
    <name type="scientific">Candidatus Clostridium eludens</name>
    <dbReference type="NCBI Taxonomy" id="3381663"/>
    <lineage>
        <taxon>Bacteria</taxon>
        <taxon>Bacillati</taxon>
        <taxon>Bacillota</taxon>
        <taxon>Clostridia</taxon>
        <taxon>Eubacteriales</taxon>
        <taxon>Clostridiaceae</taxon>
        <taxon>Clostridium</taxon>
    </lineage>
</organism>
<dbReference type="PANTHER" id="PTHR36558:SF1">
    <property type="entry name" value="RESTRICTION ENDONUCLEASE DOMAIN-CONTAINING PROTEIN-RELATED"/>
    <property type="match status" value="1"/>
</dbReference>
<dbReference type="InterPro" id="IPR008538">
    <property type="entry name" value="Uma2"/>
</dbReference>
<evidence type="ECO:0000259" key="1">
    <source>
        <dbReference type="Pfam" id="PF05685"/>
    </source>
</evidence>
<dbReference type="EMBL" id="JBJHZX010000009">
    <property type="protein sequence ID" value="MFL0195464.1"/>
    <property type="molecule type" value="Genomic_DNA"/>
</dbReference>
<dbReference type="CDD" id="cd06260">
    <property type="entry name" value="DUF820-like"/>
    <property type="match status" value="1"/>
</dbReference>
<sequence length="181" mass="21019">MNITNPHEDYELFLKLQSESDDKLEYHNGTIFNMSPTSIKHNDIVNNLVFELKKFFKGTKCKVQSEQIPIIFENQNSKYEYQPDVFVMCNGKTKGEKYISIPAIIFEVLSKTTASNDLFVKPLVYEKFGVKEYNIVHQDGKVIQYGLIDGNYDIISNLTKNEEYKSIAFNDLKFSLKDIFD</sequence>
<proteinExistence type="predicted"/>
<dbReference type="PANTHER" id="PTHR36558">
    <property type="entry name" value="GLR1098 PROTEIN"/>
    <property type="match status" value="1"/>
</dbReference>
<keyword evidence="2" id="KW-0378">Hydrolase</keyword>
<dbReference type="InterPro" id="IPR011335">
    <property type="entry name" value="Restrct_endonuc-II-like"/>
</dbReference>
<dbReference type="RefSeq" id="WP_406791586.1">
    <property type="nucleotide sequence ID" value="NZ_JBJHZX010000009.1"/>
</dbReference>
<comment type="caution">
    <text evidence="2">The sequence shown here is derived from an EMBL/GenBank/DDBJ whole genome shotgun (WGS) entry which is preliminary data.</text>
</comment>
<name>A0ABW8SHU2_9CLOT</name>
<keyword evidence="2" id="KW-0540">Nuclease</keyword>
<gene>
    <name evidence="2" type="ORF">ACJDU8_07780</name>
</gene>
<protein>
    <submittedName>
        <fullName evidence="2">Uma2 family endonuclease</fullName>
    </submittedName>
</protein>
<keyword evidence="3" id="KW-1185">Reference proteome</keyword>
<keyword evidence="2" id="KW-0255">Endonuclease</keyword>